<name>A0A238K936_9RHOB</name>
<dbReference type="Proteomes" id="UP000220836">
    <property type="component" value="Unassembled WGS sequence"/>
</dbReference>
<keyword evidence="1" id="KW-0472">Membrane</keyword>
<feature type="transmembrane region" description="Helical" evidence="1">
    <location>
        <begin position="51"/>
        <end position="70"/>
    </location>
</feature>
<accession>A0A238K936</accession>
<reference evidence="2 3" key="1">
    <citation type="submission" date="2017-05" db="EMBL/GenBank/DDBJ databases">
        <authorList>
            <person name="Song R."/>
            <person name="Chenine A.L."/>
            <person name="Ruprecht R.M."/>
        </authorList>
    </citation>
    <scope>NUCLEOTIDE SEQUENCE [LARGE SCALE GENOMIC DNA]</scope>
    <source>
        <strain evidence="2 3">CECT 8663</strain>
    </source>
</reference>
<feature type="transmembrane region" description="Helical" evidence="1">
    <location>
        <begin position="82"/>
        <end position="99"/>
    </location>
</feature>
<dbReference type="RefSeq" id="WP_097804193.1">
    <property type="nucleotide sequence ID" value="NZ_FXYH01000005.1"/>
</dbReference>
<dbReference type="InterPro" id="IPR013879">
    <property type="entry name" value="DUF1761"/>
</dbReference>
<evidence type="ECO:0000313" key="3">
    <source>
        <dbReference type="Proteomes" id="UP000220836"/>
    </source>
</evidence>
<dbReference type="EMBL" id="FXYH01000005">
    <property type="protein sequence ID" value="SMX39315.1"/>
    <property type="molecule type" value="Genomic_DNA"/>
</dbReference>
<keyword evidence="1" id="KW-0812">Transmembrane</keyword>
<evidence type="ECO:0000256" key="1">
    <source>
        <dbReference type="SAM" id="Phobius"/>
    </source>
</evidence>
<keyword evidence="3" id="KW-1185">Reference proteome</keyword>
<feature type="transmembrane region" description="Helical" evidence="1">
    <location>
        <begin position="111"/>
        <end position="131"/>
    </location>
</feature>
<organism evidence="2 3">
    <name type="scientific">Pelagimonas varians</name>
    <dbReference type="NCBI Taxonomy" id="696760"/>
    <lineage>
        <taxon>Bacteria</taxon>
        <taxon>Pseudomonadati</taxon>
        <taxon>Pseudomonadota</taxon>
        <taxon>Alphaproteobacteria</taxon>
        <taxon>Rhodobacterales</taxon>
        <taxon>Roseobacteraceae</taxon>
        <taxon>Pelagimonas</taxon>
    </lineage>
</organism>
<keyword evidence="1" id="KW-1133">Transmembrane helix</keyword>
<protein>
    <recommendedName>
        <fullName evidence="4">DUF1761 domain-containing protein</fullName>
    </recommendedName>
</protein>
<evidence type="ECO:0000313" key="2">
    <source>
        <dbReference type="EMBL" id="SMX39315.1"/>
    </source>
</evidence>
<dbReference type="Pfam" id="PF08570">
    <property type="entry name" value="DUF1761"/>
    <property type="match status" value="1"/>
</dbReference>
<sequence>MLEIINVVVAAVAAFAAGAVYYMKLAEPWMEASGVARGDDGQPANGQNPMLYAYTFVMQLIVSGMMRHVFELANIDTLAKGLISGIGIGLFFITPWIAINNAYVDRPKKLTLIDGGYATIACAIMGLVLTIF</sequence>
<dbReference type="OrthoDB" id="344736at2"/>
<proteinExistence type="predicted"/>
<feature type="transmembrane region" description="Helical" evidence="1">
    <location>
        <begin position="7"/>
        <end position="23"/>
    </location>
</feature>
<dbReference type="AlphaFoldDB" id="A0A238K936"/>
<evidence type="ECO:0008006" key="4">
    <source>
        <dbReference type="Google" id="ProtNLM"/>
    </source>
</evidence>
<gene>
    <name evidence="2" type="ORF">PEV8663_01672</name>
</gene>